<protein>
    <submittedName>
        <fullName evidence="2">Uncharacterized protein</fullName>
    </submittedName>
</protein>
<dbReference type="RefSeq" id="WP_222873857.1">
    <property type="nucleotide sequence ID" value="NZ_CP039704.1"/>
</dbReference>
<dbReference type="KEGG" id="hgn:E6W36_04000"/>
<proteinExistence type="predicted"/>
<keyword evidence="1" id="KW-0812">Transmembrane</keyword>
<evidence type="ECO:0000313" key="2">
    <source>
        <dbReference type="EMBL" id="QCI79045.1"/>
    </source>
</evidence>
<organism evidence="2 3">
    <name type="scientific">Hankyongella ginsenosidimutans</name>
    <dbReference type="NCBI Taxonomy" id="1763828"/>
    <lineage>
        <taxon>Bacteria</taxon>
        <taxon>Pseudomonadati</taxon>
        <taxon>Pseudomonadota</taxon>
        <taxon>Alphaproteobacteria</taxon>
        <taxon>Sphingomonadales</taxon>
        <taxon>Sphingomonadaceae</taxon>
        <taxon>Hankyongella</taxon>
    </lineage>
</organism>
<gene>
    <name evidence="2" type="ORF">E6W36_04000</name>
</gene>
<dbReference type="EMBL" id="CP039704">
    <property type="protein sequence ID" value="QCI79045.1"/>
    <property type="molecule type" value="Genomic_DNA"/>
</dbReference>
<keyword evidence="3" id="KW-1185">Reference proteome</keyword>
<evidence type="ECO:0000256" key="1">
    <source>
        <dbReference type="SAM" id="Phobius"/>
    </source>
</evidence>
<reference evidence="3" key="1">
    <citation type="submission" date="2019-04" db="EMBL/GenBank/DDBJ databases">
        <title>Complete genome sequence of Sphingomonas sp. W1-2-3.</title>
        <authorList>
            <person name="Im W.T."/>
        </authorList>
    </citation>
    <scope>NUCLEOTIDE SEQUENCE [LARGE SCALE GENOMIC DNA]</scope>
    <source>
        <strain evidence="3">W1-2-3</strain>
    </source>
</reference>
<name>A0A4D7C5W1_9SPHN</name>
<feature type="transmembrane region" description="Helical" evidence="1">
    <location>
        <begin position="75"/>
        <end position="93"/>
    </location>
</feature>
<sequence length="132" mass="13749">MAVVVIGLYSVRDRLFRMPADVATTTLGLHLARQVTTLAFQVGMWAVALPSAGWSAWLVLLAARTALSRVPLLPNKELMFAGLGVALSGVIAAPPERIAAMFVASGALVVGCHLLVFVLGLRGASRAVSPTA</sequence>
<keyword evidence="1" id="KW-0472">Membrane</keyword>
<feature type="transmembrane region" description="Helical" evidence="1">
    <location>
        <begin position="42"/>
        <end position="63"/>
    </location>
</feature>
<dbReference type="Proteomes" id="UP000298714">
    <property type="component" value="Chromosome"/>
</dbReference>
<accession>A0A4D7C5W1</accession>
<dbReference type="AlphaFoldDB" id="A0A4D7C5W1"/>
<feature type="transmembrane region" description="Helical" evidence="1">
    <location>
        <begin position="99"/>
        <end position="121"/>
    </location>
</feature>
<keyword evidence="1" id="KW-1133">Transmembrane helix</keyword>
<evidence type="ECO:0000313" key="3">
    <source>
        <dbReference type="Proteomes" id="UP000298714"/>
    </source>
</evidence>